<name>A0A8J7FYW6_9NEIS</name>
<reference evidence="2 3" key="1">
    <citation type="submission" date="2020-10" db="EMBL/GenBank/DDBJ databases">
        <title>The genome sequence of Chitinilyticum litopenaei 4Y14.</title>
        <authorList>
            <person name="Liu Y."/>
        </authorList>
    </citation>
    <scope>NUCLEOTIDE SEQUENCE [LARGE SCALE GENOMIC DNA]</scope>
    <source>
        <strain evidence="2 3">4Y14</strain>
    </source>
</reference>
<comment type="caution">
    <text evidence="2">The sequence shown here is derived from an EMBL/GenBank/DDBJ whole genome shotgun (WGS) entry which is preliminary data.</text>
</comment>
<dbReference type="Proteomes" id="UP000604481">
    <property type="component" value="Unassembled WGS sequence"/>
</dbReference>
<protein>
    <recommendedName>
        <fullName evidence="1">Peptidase M60 domain-containing protein</fullName>
    </recommendedName>
</protein>
<feature type="domain" description="Peptidase M60" evidence="1">
    <location>
        <begin position="374"/>
        <end position="696"/>
    </location>
</feature>
<dbReference type="InterPro" id="IPR041549">
    <property type="entry name" value="IMPa_helical"/>
</dbReference>
<dbReference type="AlphaFoldDB" id="A0A8J7FYW6"/>
<gene>
    <name evidence="2" type="ORF">INR99_02595</name>
</gene>
<evidence type="ECO:0000313" key="2">
    <source>
        <dbReference type="EMBL" id="MBE9608228.1"/>
    </source>
</evidence>
<dbReference type="Gene3D" id="1.10.390.30">
    <property type="entry name" value="Peptidase M60, enhancin-like domain 3"/>
    <property type="match status" value="1"/>
</dbReference>
<evidence type="ECO:0000259" key="1">
    <source>
        <dbReference type="PROSITE" id="PS51723"/>
    </source>
</evidence>
<dbReference type="Pfam" id="PF18642">
    <property type="entry name" value="IMPa_helical"/>
    <property type="match status" value="1"/>
</dbReference>
<dbReference type="InterPro" id="IPR031161">
    <property type="entry name" value="Peptidase_M60_dom"/>
</dbReference>
<accession>A0A8J7FYW6</accession>
<sequence length="836" mass="90913">MQRAQLLAQQYKQQQQAITADIFNGIQDFSYAPGQHSVTVTPFISTSASPLLVSDGGEVLAAWSQQGSGRAVAYGNDIFSALAAPAPATYLKQHLPILKRVLAWQLTGKANTAIGSTIRVAASGYSATPVVTTLKAMGWNAEAVSCNVAEENTCWQNSDLIVFGRGVPDNPIVGTLTSRYLSAGKPVLYVHNSWSAGNGQHVLTSMGMIIGGYPGNYFAGNRVNIAAGLTLADHLKRIDQMGALADTLAMLQNDQLVHDWSNTAPIGPIDDLRAEMRIFDSRGLDIFSQPNTELHRLLLLWADVWRPNVRYGPLNKTGPAIDFLRAMASDSWVAFARRYTKTSADQGDYMPAIAQTLAPSTTAEIIEVTIAQGSGNTAIGRGAIPGKPVEIEIVDAAGASSLGVRTNYLRTQGNPLSDNYERPRYPTSGVVPLPTSGTRIFTTPFGGPLFLNYNGAQAGSVVKLRVKGVVKYSHFDFTRTMSATEISEARAAAQRKDFGWQTIKLVGGEVQQVAKFINANADPERYVQTELKGMLFDSNHIANGYSNMPMSANVAAVCSAFGWTCDGPLHRAPNVQHFVGWLAACGFLCSGNPSDGSAGVGGTGWGWSHELGHNTVQRVMHIEFNGQGCVVECDNNILASAHMMRQYKLIGVDNGHVTDHPKLFQYIVANRASGLNGNDKVLDMQRRLWTMNAQDPMRAVHFQLAFLFSRYRANEAVPSMEASMDYFTLLTKGDRLVAKAWDANNRNQYGMGRFADNKISNPDLLFVLSSKIIGKDLRNIFAMYGITLSQTALDSVADLNLPVLPEQFYALERSKFNQVSTGQWLDLSATTPAYPF</sequence>
<dbReference type="EMBL" id="JADFUA010000001">
    <property type="protein sequence ID" value="MBE9608228.1"/>
    <property type="molecule type" value="Genomic_DNA"/>
</dbReference>
<proteinExistence type="predicted"/>
<dbReference type="InterPro" id="IPR042279">
    <property type="entry name" value="Pep_M60_3"/>
</dbReference>
<keyword evidence="3" id="KW-1185">Reference proteome</keyword>
<dbReference type="InterPro" id="IPR040711">
    <property type="entry name" value="IMPa_N_2"/>
</dbReference>
<organism evidence="2 3">
    <name type="scientific">Chitinilyticum piscinae</name>
    <dbReference type="NCBI Taxonomy" id="2866724"/>
    <lineage>
        <taxon>Bacteria</taxon>
        <taxon>Pseudomonadati</taxon>
        <taxon>Pseudomonadota</taxon>
        <taxon>Betaproteobacteria</taxon>
        <taxon>Neisseriales</taxon>
        <taxon>Chitinibacteraceae</taxon>
        <taxon>Chitinilyticum</taxon>
    </lineage>
</organism>
<dbReference type="Pfam" id="PF18650">
    <property type="entry name" value="IMPa_N_2"/>
    <property type="match status" value="1"/>
</dbReference>
<dbReference type="SMART" id="SM01276">
    <property type="entry name" value="M60-like"/>
    <property type="match status" value="1"/>
</dbReference>
<dbReference type="PROSITE" id="PS51723">
    <property type="entry name" value="PEPTIDASE_M60"/>
    <property type="match status" value="1"/>
</dbReference>
<dbReference type="NCBIfam" id="NF038322">
    <property type="entry name" value="ImpA_fam_HExGH"/>
    <property type="match status" value="1"/>
</dbReference>
<evidence type="ECO:0000313" key="3">
    <source>
        <dbReference type="Proteomes" id="UP000604481"/>
    </source>
</evidence>